<feature type="compositionally biased region" description="Low complexity" evidence="1">
    <location>
        <begin position="110"/>
        <end position="120"/>
    </location>
</feature>
<gene>
    <name evidence="2" type="ORF">EGYM00163_LOCUS20189</name>
</gene>
<protein>
    <submittedName>
        <fullName evidence="2">Uncharacterized protein</fullName>
    </submittedName>
</protein>
<proteinExistence type="predicted"/>
<name>A0A7S4FQG5_9EUGL</name>
<accession>A0A7S4FQG5</accession>
<dbReference type="AlphaFoldDB" id="A0A7S4FQG5"/>
<dbReference type="EMBL" id="HBJA01057033">
    <property type="protein sequence ID" value="CAE0809058.1"/>
    <property type="molecule type" value="Transcribed_RNA"/>
</dbReference>
<evidence type="ECO:0000256" key="1">
    <source>
        <dbReference type="SAM" id="MobiDB-lite"/>
    </source>
</evidence>
<feature type="region of interest" description="Disordered" evidence="1">
    <location>
        <begin position="110"/>
        <end position="130"/>
    </location>
</feature>
<organism evidence="2">
    <name type="scientific">Eutreptiella gymnastica</name>
    <dbReference type="NCBI Taxonomy" id="73025"/>
    <lineage>
        <taxon>Eukaryota</taxon>
        <taxon>Discoba</taxon>
        <taxon>Euglenozoa</taxon>
        <taxon>Euglenida</taxon>
        <taxon>Spirocuta</taxon>
        <taxon>Euglenophyceae</taxon>
        <taxon>Eutreptiales</taxon>
        <taxon>Eutreptiaceae</taxon>
        <taxon>Eutreptiella</taxon>
    </lineage>
</organism>
<sequence length="155" mass="17182">MQSTVASLFSRSDLAEPQWMTLTPTTHQYLHRTSGLLLSPRGFPALNDWGNCTTDGPPPRGRSLGYCTYPQEAIGTKAQEENWLVGRPKHHRYLSVTRDGDTKIPRGWDANKAAAAPQQHATERATTSAPPQAIWRALWPAPLRARDPPCDAIKT</sequence>
<reference evidence="2" key="1">
    <citation type="submission" date="2021-01" db="EMBL/GenBank/DDBJ databases">
        <authorList>
            <person name="Corre E."/>
            <person name="Pelletier E."/>
            <person name="Niang G."/>
            <person name="Scheremetjew M."/>
            <person name="Finn R."/>
            <person name="Kale V."/>
            <person name="Holt S."/>
            <person name="Cochrane G."/>
            <person name="Meng A."/>
            <person name="Brown T."/>
            <person name="Cohen L."/>
        </authorList>
    </citation>
    <scope>NUCLEOTIDE SEQUENCE</scope>
    <source>
        <strain evidence="2">CCMP1594</strain>
    </source>
</reference>
<evidence type="ECO:0000313" key="2">
    <source>
        <dbReference type="EMBL" id="CAE0809058.1"/>
    </source>
</evidence>